<organism evidence="1 2">
    <name type="scientific">Gigaspora margarita</name>
    <dbReference type="NCBI Taxonomy" id="4874"/>
    <lineage>
        <taxon>Eukaryota</taxon>
        <taxon>Fungi</taxon>
        <taxon>Fungi incertae sedis</taxon>
        <taxon>Mucoromycota</taxon>
        <taxon>Glomeromycotina</taxon>
        <taxon>Glomeromycetes</taxon>
        <taxon>Diversisporales</taxon>
        <taxon>Gigasporaceae</taxon>
        <taxon>Gigaspora</taxon>
    </lineage>
</organism>
<sequence length="132" mass="14795">YIGFEPNEIHLPITEEDRQVFREIIADQEKMTDIVMDDYQFLLQHGHNGKGGNQIHIGWLLACTASQAEKILINPPEDLPEKLLAHIKKRFEEVLLAPVSKDDNNLSVTIGEPDSFTVPSAPTIGTSFTKLT</sequence>
<keyword evidence="2" id="KW-1185">Reference proteome</keyword>
<feature type="non-terminal residue" evidence="1">
    <location>
        <position position="1"/>
    </location>
</feature>
<reference evidence="1 2" key="1">
    <citation type="submission" date="2021-06" db="EMBL/GenBank/DDBJ databases">
        <authorList>
            <person name="Kallberg Y."/>
            <person name="Tangrot J."/>
            <person name="Rosling A."/>
        </authorList>
    </citation>
    <scope>NUCLEOTIDE SEQUENCE [LARGE SCALE GENOMIC DNA]</scope>
    <source>
        <strain evidence="1 2">120-4 pot B 10/14</strain>
    </source>
</reference>
<evidence type="ECO:0000313" key="2">
    <source>
        <dbReference type="Proteomes" id="UP000789901"/>
    </source>
</evidence>
<feature type="non-terminal residue" evidence="1">
    <location>
        <position position="132"/>
    </location>
</feature>
<dbReference type="Proteomes" id="UP000789901">
    <property type="component" value="Unassembled WGS sequence"/>
</dbReference>
<name>A0ABN7XI91_GIGMA</name>
<evidence type="ECO:0000313" key="1">
    <source>
        <dbReference type="EMBL" id="CAG8853664.1"/>
    </source>
</evidence>
<proteinExistence type="predicted"/>
<comment type="caution">
    <text evidence="1">The sequence shown here is derived from an EMBL/GenBank/DDBJ whole genome shotgun (WGS) entry which is preliminary data.</text>
</comment>
<dbReference type="EMBL" id="CAJVQB010127332">
    <property type="protein sequence ID" value="CAG8853664.1"/>
    <property type="molecule type" value="Genomic_DNA"/>
</dbReference>
<gene>
    <name evidence="1" type="ORF">GMARGA_LOCUS42485</name>
</gene>
<accession>A0ABN7XI91</accession>
<protein>
    <submittedName>
        <fullName evidence="1">9827_t:CDS:1</fullName>
    </submittedName>
</protein>